<dbReference type="PANTHER" id="PTHR30566">
    <property type="entry name" value="YNAI-RELATED MECHANOSENSITIVE ION CHANNEL"/>
    <property type="match status" value="1"/>
</dbReference>
<evidence type="ECO:0000259" key="6">
    <source>
        <dbReference type="Pfam" id="PF00924"/>
    </source>
</evidence>
<reference evidence="8" key="2">
    <citation type="journal article" date="2016" name="Genome Announc.">
        <title>Draft Genome Sequences of Two Novel Amoeba-Resistant Intranuclear Bacteria, 'Candidatus Berkiella cookevillensis' and 'Candidatus Berkiella aquae'.</title>
        <authorList>
            <person name="Mehari Y.T."/>
            <person name="Arivett B.A."/>
            <person name="Farone A.L."/>
            <person name="Gunderson J.H."/>
            <person name="Farone M.B."/>
        </authorList>
    </citation>
    <scope>NUCLEOTIDE SEQUENCE</scope>
    <source>
        <strain evidence="8">CC99</strain>
    </source>
</reference>
<dbReference type="GO" id="GO:0016020">
    <property type="term" value="C:membrane"/>
    <property type="evidence" value="ECO:0007669"/>
    <property type="project" value="UniProtKB-SubCell"/>
</dbReference>
<dbReference type="EMBL" id="LKHV01000016">
    <property type="protein sequence ID" value="KRG17468.1"/>
    <property type="molecule type" value="Genomic_DNA"/>
</dbReference>
<dbReference type="EMBL" id="LKHV02000002">
    <property type="protein sequence ID" value="MCS5709772.1"/>
    <property type="molecule type" value="Genomic_DNA"/>
</dbReference>
<keyword evidence="9" id="KW-1185">Reference proteome</keyword>
<evidence type="ECO:0000256" key="3">
    <source>
        <dbReference type="ARBA" id="ARBA00022989"/>
    </source>
</evidence>
<dbReference type="InterPro" id="IPR023408">
    <property type="entry name" value="MscS_beta-dom_sf"/>
</dbReference>
<evidence type="ECO:0000256" key="1">
    <source>
        <dbReference type="ARBA" id="ARBA00004370"/>
    </source>
</evidence>
<comment type="subcellular location">
    <subcellularLocation>
        <location evidence="1">Membrane</location>
    </subcellularLocation>
</comment>
<keyword evidence="2 5" id="KW-0812">Transmembrane</keyword>
<dbReference type="AlphaFoldDB" id="A0A0Q9Y9S8"/>
<feature type="domain" description="Mechanosensitive ion channel MscS" evidence="6">
    <location>
        <begin position="88"/>
        <end position="152"/>
    </location>
</feature>
<dbReference type="Pfam" id="PF00924">
    <property type="entry name" value="MS_channel_2nd"/>
    <property type="match status" value="1"/>
</dbReference>
<feature type="transmembrane region" description="Helical" evidence="5">
    <location>
        <begin position="42"/>
        <end position="59"/>
    </location>
</feature>
<reference evidence="7" key="1">
    <citation type="submission" date="2015-09" db="EMBL/GenBank/DDBJ databases">
        <title>Draft Genome Sequences of Two Novel Amoeba-resistant Intranuclear Bacteria, Candidatus Berkiella cookevillensis and Candidatus Berkiella aquae.</title>
        <authorList>
            <person name="Mehari Y.T."/>
            <person name="Arivett B.A."/>
            <person name="Farone A.L."/>
            <person name="Gunderson J.H."/>
            <person name="Farone M.B."/>
        </authorList>
    </citation>
    <scope>NUCLEOTIDE SEQUENCE [LARGE SCALE GENOMIC DNA]</scope>
    <source>
        <strain evidence="7">CC99</strain>
    </source>
</reference>
<sequence length="275" mass="31761">MNFLDISLIKSLIGIAIVIATDIIFEFFIFKKIRNHKKRARAKVTLRYVLFVTIIVILAKIWVEGFGHILAFIGFISAALTIAQKENILNLTGWLIISLRNSFGEGDFVQIGHHQGFVKILGLFYFTLEEVDPKWGYRKTGKLVKLPNSIITLQPVVTFNHEDFIFHEETVIIPFSISYAHVRQVMATIELGLKEYLITIEKTYNTEEKRLYDKLLKREKVSNPSLDIKFEQGEVKGYKLCIQFYSLIKDKKNISSYIRNTLLETIQASEQPLLI</sequence>
<dbReference type="STRING" id="437022.CC99x_02329"/>
<dbReference type="PANTHER" id="PTHR30566:SF5">
    <property type="entry name" value="MECHANOSENSITIVE ION CHANNEL PROTEIN 1, MITOCHONDRIAL-RELATED"/>
    <property type="match status" value="1"/>
</dbReference>
<evidence type="ECO:0000313" key="9">
    <source>
        <dbReference type="Proteomes" id="UP000051494"/>
    </source>
</evidence>
<evidence type="ECO:0000256" key="4">
    <source>
        <dbReference type="ARBA" id="ARBA00023136"/>
    </source>
</evidence>
<name>A0A0Q9Y9S8_9GAMM</name>
<dbReference type="InterPro" id="IPR010920">
    <property type="entry name" value="LSM_dom_sf"/>
</dbReference>
<protein>
    <submittedName>
        <fullName evidence="7 8">Mechanosensitive ion channel</fullName>
    </submittedName>
</protein>
<feature type="transmembrane region" description="Helical" evidence="5">
    <location>
        <begin position="12"/>
        <end position="30"/>
    </location>
</feature>
<evidence type="ECO:0000313" key="8">
    <source>
        <dbReference type="EMBL" id="MCS5709772.1"/>
    </source>
</evidence>
<dbReference type="Gene3D" id="2.30.30.60">
    <property type="match status" value="1"/>
</dbReference>
<dbReference type="OrthoDB" id="9799209at2"/>
<organism evidence="7">
    <name type="scientific">Candidatus Berkiella cookevillensis</name>
    <dbReference type="NCBI Taxonomy" id="437022"/>
    <lineage>
        <taxon>Bacteria</taxon>
        <taxon>Pseudomonadati</taxon>
        <taxon>Pseudomonadota</taxon>
        <taxon>Gammaproteobacteria</taxon>
        <taxon>Candidatus Berkiellales</taxon>
        <taxon>Candidatus Berkiellaceae</taxon>
        <taxon>Candidatus Berkiella</taxon>
    </lineage>
</organism>
<evidence type="ECO:0000256" key="5">
    <source>
        <dbReference type="SAM" id="Phobius"/>
    </source>
</evidence>
<keyword evidence="3 5" id="KW-1133">Transmembrane helix</keyword>
<evidence type="ECO:0000313" key="7">
    <source>
        <dbReference type="EMBL" id="KRG17468.1"/>
    </source>
</evidence>
<proteinExistence type="predicted"/>
<dbReference type="GO" id="GO:0008381">
    <property type="term" value="F:mechanosensitive monoatomic ion channel activity"/>
    <property type="evidence" value="ECO:0007669"/>
    <property type="project" value="UniProtKB-ARBA"/>
</dbReference>
<dbReference type="InterPro" id="IPR006685">
    <property type="entry name" value="MscS_channel_2nd"/>
</dbReference>
<dbReference type="Proteomes" id="UP000051494">
    <property type="component" value="Unassembled WGS sequence"/>
</dbReference>
<accession>A0A0Q9Y9S8</accession>
<dbReference type="RefSeq" id="WP_057625423.1">
    <property type="nucleotide sequence ID" value="NZ_LKHV02000002.1"/>
</dbReference>
<evidence type="ECO:0000256" key="2">
    <source>
        <dbReference type="ARBA" id="ARBA00022692"/>
    </source>
</evidence>
<keyword evidence="4 5" id="KW-0472">Membrane</keyword>
<dbReference type="SUPFAM" id="SSF50182">
    <property type="entry name" value="Sm-like ribonucleoproteins"/>
    <property type="match status" value="1"/>
</dbReference>
<comment type="caution">
    <text evidence="7">The sequence shown here is derived from an EMBL/GenBank/DDBJ whole genome shotgun (WGS) entry which is preliminary data.</text>
</comment>
<gene>
    <name evidence="8" type="ORF">CC99x_012770</name>
    <name evidence="7" type="ORF">CC99x_02329</name>
</gene>
<reference evidence="8" key="3">
    <citation type="submission" date="2021-06" db="EMBL/GenBank/DDBJ databases">
        <title>Genomic Description and Analysis of Intracellular Bacteria, Candidatus Berkiella cookevillensis and Candidatus Berkiella aquae.</title>
        <authorList>
            <person name="Kidane D.T."/>
            <person name="Mehari Y.T."/>
            <person name="Rice F.C."/>
            <person name="Arivett B.A."/>
            <person name="Farone A.L."/>
            <person name="Berk S.G."/>
            <person name="Farone M.B."/>
        </authorList>
    </citation>
    <scope>NUCLEOTIDE SEQUENCE</scope>
    <source>
        <strain evidence="8">CC99</strain>
    </source>
</reference>